<evidence type="ECO:0000259" key="5">
    <source>
        <dbReference type="PROSITE" id="PS50075"/>
    </source>
</evidence>
<reference evidence="6 7" key="1">
    <citation type="journal article" date="2011" name="PLoS Pathog.">
        <title>Dynamic evolution of pathogenicity revealed by sequencing and comparative genomics of 19 Pseudomonas syringae isolates.</title>
        <authorList>
            <person name="Baltrus D.A."/>
            <person name="Nishimura M.T."/>
            <person name="Romanchuk A."/>
            <person name="Chang J.H."/>
            <person name="Mukhtar M.S."/>
            <person name="Cherkis K."/>
            <person name="Roach J."/>
            <person name="Grant S.R."/>
            <person name="Jones C.D."/>
            <person name="Dangl J.L."/>
        </authorList>
    </citation>
    <scope>NUCLEOTIDE SEQUENCE [LARGE SCALE GENOMIC DNA]</scope>
    <source>
        <strain evidence="7">M301072PT</strain>
    </source>
</reference>
<dbReference type="Gene3D" id="3.40.50.12780">
    <property type="entry name" value="N-terminal domain of ligase-like"/>
    <property type="match status" value="1"/>
</dbReference>
<dbReference type="GO" id="GO:0005829">
    <property type="term" value="C:cytosol"/>
    <property type="evidence" value="ECO:0007669"/>
    <property type="project" value="TreeGrafter"/>
</dbReference>
<feature type="domain" description="Carrier" evidence="5">
    <location>
        <begin position="219"/>
        <end position="293"/>
    </location>
</feature>
<evidence type="ECO:0000256" key="1">
    <source>
        <dbReference type="ARBA" id="ARBA00001957"/>
    </source>
</evidence>
<sequence length="319" mass="34558">TEITVHATYYPISQSEIDTAMPSLIGPALDDLCLRILDDYQQPVPVGVNGEIYIGGAGVARHYLNRTELNAERFIADPYALQSGARLYRTGDVAHYRSDGGVVYVGRNDSQIKIRGFRIELGEIEAQLLACPDVREAMVIVREDRPGDKRLVAYLIAEDGAAPESALLRSQLASVLAEHMLPSAFVTLETWPLTTNGKLDRAALPAPDQFATVSRDYEAPLGAIETTLAAAWQELLGVERVGRQDHFFELGGHSFLVINLIERLRQIGLVLDVSTVFSAPTLQAMAAVLAGGTAAERVAPANLIPVDCTALTPDMLPLV</sequence>
<dbReference type="Gene3D" id="3.30.300.30">
    <property type="match status" value="1"/>
</dbReference>
<gene>
    <name evidence="6" type="ORF">PSYJA_29126</name>
</gene>
<keyword evidence="4" id="KW-0597">Phosphoprotein</keyword>
<dbReference type="FunFam" id="3.30.300.30:FF:000010">
    <property type="entry name" value="Enterobactin synthetase component F"/>
    <property type="match status" value="1"/>
</dbReference>
<dbReference type="SUPFAM" id="SSF56801">
    <property type="entry name" value="Acetyl-CoA synthetase-like"/>
    <property type="match status" value="1"/>
</dbReference>
<comment type="caution">
    <text evidence="6">The sequence shown here is derived from an EMBL/GenBank/DDBJ whole genome shotgun (WGS) entry which is preliminary data.</text>
</comment>
<evidence type="ECO:0000256" key="4">
    <source>
        <dbReference type="ARBA" id="ARBA00022553"/>
    </source>
</evidence>
<comment type="similarity">
    <text evidence="2">Belongs to the ATP-dependent AMP-binding enzyme family.</text>
</comment>
<protein>
    <submittedName>
        <fullName evidence="6">Amino acid adenylation</fullName>
    </submittedName>
</protein>
<evidence type="ECO:0000313" key="6">
    <source>
        <dbReference type="EMBL" id="EGH32806.1"/>
    </source>
</evidence>
<evidence type="ECO:0000313" key="7">
    <source>
        <dbReference type="Proteomes" id="UP000004471"/>
    </source>
</evidence>
<dbReference type="InterPro" id="IPR020806">
    <property type="entry name" value="PKS_PP-bd"/>
</dbReference>
<name>F3FRG4_PSESX</name>
<dbReference type="InterPro" id="IPR042099">
    <property type="entry name" value="ANL_N_sf"/>
</dbReference>
<proteinExistence type="inferred from homology"/>
<keyword evidence="3" id="KW-0596">Phosphopantetheine</keyword>
<dbReference type="PROSITE" id="PS50075">
    <property type="entry name" value="CARRIER"/>
    <property type="match status" value="1"/>
</dbReference>
<feature type="non-terminal residue" evidence="6">
    <location>
        <position position="1"/>
    </location>
</feature>
<dbReference type="FunFam" id="1.10.1200.10:FF:000005">
    <property type="entry name" value="Nonribosomal peptide synthetase 1"/>
    <property type="match status" value="1"/>
</dbReference>
<dbReference type="GO" id="GO:0044550">
    <property type="term" value="P:secondary metabolite biosynthetic process"/>
    <property type="evidence" value="ECO:0007669"/>
    <property type="project" value="TreeGrafter"/>
</dbReference>
<dbReference type="Pfam" id="PF00550">
    <property type="entry name" value="PP-binding"/>
    <property type="match status" value="1"/>
</dbReference>
<dbReference type="HOGENOM" id="CLU_872951_0_0_6"/>
<dbReference type="InterPro" id="IPR025110">
    <property type="entry name" value="AMP-bd_C"/>
</dbReference>
<dbReference type="SUPFAM" id="SSF47336">
    <property type="entry name" value="ACP-like"/>
    <property type="match status" value="1"/>
</dbReference>
<dbReference type="InterPro" id="IPR045851">
    <property type="entry name" value="AMP-bd_C_sf"/>
</dbReference>
<dbReference type="AlphaFoldDB" id="F3FRG4"/>
<organism evidence="6 7">
    <name type="scientific">Pseudomonas syringae pv. japonica str. M301072</name>
    <dbReference type="NCBI Taxonomy" id="629262"/>
    <lineage>
        <taxon>Bacteria</taxon>
        <taxon>Pseudomonadati</taxon>
        <taxon>Pseudomonadota</taxon>
        <taxon>Gammaproteobacteria</taxon>
        <taxon>Pseudomonadales</taxon>
        <taxon>Pseudomonadaceae</taxon>
        <taxon>Pseudomonas</taxon>
        <taxon>Pseudomonas syringae</taxon>
    </lineage>
</organism>
<dbReference type="GO" id="GO:0043041">
    <property type="term" value="P:amino acid activation for nonribosomal peptide biosynthetic process"/>
    <property type="evidence" value="ECO:0007669"/>
    <property type="project" value="TreeGrafter"/>
</dbReference>
<dbReference type="PANTHER" id="PTHR45527:SF14">
    <property type="entry name" value="PLIPASTATIN SYNTHASE SUBUNIT B"/>
    <property type="match status" value="1"/>
</dbReference>
<dbReference type="InterPro" id="IPR036736">
    <property type="entry name" value="ACP-like_sf"/>
</dbReference>
<dbReference type="InterPro" id="IPR009081">
    <property type="entry name" value="PP-bd_ACP"/>
</dbReference>
<dbReference type="Proteomes" id="UP000004471">
    <property type="component" value="Unassembled WGS sequence"/>
</dbReference>
<feature type="non-terminal residue" evidence="6">
    <location>
        <position position="319"/>
    </location>
</feature>
<dbReference type="EMBL" id="AEAH01001324">
    <property type="protein sequence ID" value="EGH32806.1"/>
    <property type="molecule type" value="Genomic_DNA"/>
</dbReference>
<dbReference type="Gene3D" id="1.10.1200.10">
    <property type="entry name" value="ACP-like"/>
    <property type="match status" value="1"/>
</dbReference>
<dbReference type="Pfam" id="PF13193">
    <property type="entry name" value="AMP-binding_C"/>
    <property type="match status" value="1"/>
</dbReference>
<dbReference type="InterPro" id="IPR000873">
    <property type="entry name" value="AMP-dep_synth/lig_dom"/>
</dbReference>
<accession>F3FRG4</accession>
<dbReference type="Pfam" id="PF00501">
    <property type="entry name" value="AMP-binding"/>
    <property type="match status" value="1"/>
</dbReference>
<dbReference type="PANTHER" id="PTHR45527">
    <property type="entry name" value="NONRIBOSOMAL PEPTIDE SYNTHETASE"/>
    <property type="match status" value="1"/>
</dbReference>
<comment type="cofactor">
    <cofactor evidence="1">
        <name>pantetheine 4'-phosphate</name>
        <dbReference type="ChEBI" id="CHEBI:47942"/>
    </cofactor>
</comment>
<evidence type="ECO:0000256" key="2">
    <source>
        <dbReference type="ARBA" id="ARBA00006432"/>
    </source>
</evidence>
<dbReference type="SMART" id="SM00823">
    <property type="entry name" value="PKS_PP"/>
    <property type="match status" value="1"/>
</dbReference>
<dbReference type="GO" id="GO:0031177">
    <property type="term" value="F:phosphopantetheine binding"/>
    <property type="evidence" value="ECO:0007669"/>
    <property type="project" value="InterPro"/>
</dbReference>
<evidence type="ECO:0000256" key="3">
    <source>
        <dbReference type="ARBA" id="ARBA00022450"/>
    </source>
</evidence>